<protein>
    <submittedName>
        <fullName evidence="1">Uncharacterized protein</fullName>
    </submittedName>
</protein>
<dbReference type="EMBL" id="JAAMPC010000001">
    <property type="protein sequence ID" value="KAG2329621.1"/>
    <property type="molecule type" value="Genomic_DNA"/>
</dbReference>
<reference evidence="1 2" key="1">
    <citation type="submission" date="2020-02" db="EMBL/GenBank/DDBJ databases">
        <authorList>
            <person name="Ma Q."/>
            <person name="Huang Y."/>
            <person name="Song X."/>
            <person name="Pei D."/>
        </authorList>
    </citation>
    <scope>NUCLEOTIDE SEQUENCE [LARGE SCALE GENOMIC DNA]</scope>
    <source>
        <strain evidence="1">Sxm20200214</strain>
        <tissue evidence="1">Leaf</tissue>
    </source>
</reference>
<dbReference type="Proteomes" id="UP000886595">
    <property type="component" value="Unassembled WGS sequence"/>
</dbReference>
<sequence>MVNMGQDYSYSQPSSSEYDITSLLEEEAALYADEAESSYMVAEPAQYPPRAEAVTQLSRPYGYGGDE</sequence>
<proteinExistence type="predicted"/>
<evidence type="ECO:0000313" key="2">
    <source>
        <dbReference type="Proteomes" id="UP000886595"/>
    </source>
</evidence>
<comment type="caution">
    <text evidence="1">The sequence shown here is derived from an EMBL/GenBank/DDBJ whole genome shotgun (WGS) entry which is preliminary data.</text>
</comment>
<evidence type="ECO:0000313" key="1">
    <source>
        <dbReference type="EMBL" id="KAG2329621.1"/>
    </source>
</evidence>
<name>A0A8X7WHI3_BRACI</name>
<organism evidence="1 2">
    <name type="scientific">Brassica carinata</name>
    <name type="common">Ethiopian mustard</name>
    <name type="synonym">Abyssinian cabbage</name>
    <dbReference type="NCBI Taxonomy" id="52824"/>
    <lineage>
        <taxon>Eukaryota</taxon>
        <taxon>Viridiplantae</taxon>
        <taxon>Streptophyta</taxon>
        <taxon>Embryophyta</taxon>
        <taxon>Tracheophyta</taxon>
        <taxon>Spermatophyta</taxon>
        <taxon>Magnoliopsida</taxon>
        <taxon>eudicotyledons</taxon>
        <taxon>Gunneridae</taxon>
        <taxon>Pentapetalae</taxon>
        <taxon>rosids</taxon>
        <taxon>malvids</taxon>
        <taxon>Brassicales</taxon>
        <taxon>Brassicaceae</taxon>
        <taxon>Brassiceae</taxon>
        <taxon>Brassica</taxon>
    </lineage>
</organism>
<keyword evidence="2" id="KW-1185">Reference proteome</keyword>
<dbReference type="AlphaFoldDB" id="A0A8X7WHI3"/>
<gene>
    <name evidence="1" type="ORF">Bca52824_000801</name>
</gene>
<accession>A0A8X7WHI3</accession>